<sequence>MEWRGILALFFFLFSCLQTVRSDAESITEQFDVRPGGESHKAEKALGPFKCTFLYKAQGGTNEKWEMTLAKDEFGAHSCTVTRPDGPSYIFFLQFKMKVAGAKLQEVEAIGGQEHPLEPEEYVVSKRHNEVHSKKDIFKSTLKRLTVYAEQHKNEL</sequence>
<dbReference type="GO" id="GO:0001938">
    <property type="term" value="P:positive regulation of endothelial cell proliferation"/>
    <property type="evidence" value="ECO:0000318"/>
    <property type="project" value="GO_Central"/>
</dbReference>
<dbReference type="KEGG" id="spu:584921"/>
<evidence type="ECO:0000313" key="2">
    <source>
        <dbReference type="EnsemblMetazoa" id="XP_789857"/>
    </source>
</evidence>
<dbReference type="OMA" id="KNYLCKF"/>
<reference evidence="2" key="2">
    <citation type="submission" date="2021-01" db="UniProtKB">
        <authorList>
            <consortium name="EnsemblMetazoa"/>
        </authorList>
    </citation>
    <scope>IDENTIFICATION</scope>
</reference>
<dbReference type="Proteomes" id="UP000007110">
    <property type="component" value="Unassembled WGS sequence"/>
</dbReference>
<dbReference type="PANTHER" id="PTHR31230">
    <property type="entry name" value="MYELOID-DERIVED GROWTH FACTOR MYDGF"/>
    <property type="match status" value="1"/>
</dbReference>
<evidence type="ECO:0000256" key="1">
    <source>
        <dbReference type="SAM" id="SignalP"/>
    </source>
</evidence>
<dbReference type="Pfam" id="PF10572">
    <property type="entry name" value="UPF0556"/>
    <property type="match status" value="1"/>
</dbReference>
<dbReference type="EnsemblMetazoa" id="XM_784764">
    <property type="protein sequence ID" value="XP_789857"/>
    <property type="gene ID" value="LOC584921"/>
</dbReference>
<proteinExistence type="predicted"/>
<keyword evidence="1" id="KW-0732">Signal</keyword>
<protein>
    <recommendedName>
        <fullName evidence="4">Myeloid-derived growth factor</fullName>
    </recommendedName>
</protein>
<dbReference type="GeneID" id="584921"/>
<accession>A0A7M7RG56</accession>
<feature type="chain" id="PRO_5029631434" description="Myeloid-derived growth factor" evidence="1">
    <location>
        <begin position="23"/>
        <end position="156"/>
    </location>
</feature>
<organism evidence="2 3">
    <name type="scientific">Strongylocentrotus purpuratus</name>
    <name type="common">Purple sea urchin</name>
    <dbReference type="NCBI Taxonomy" id="7668"/>
    <lineage>
        <taxon>Eukaryota</taxon>
        <taxon>Metazoa</taxon>
        <taxon>Echinodermata</taxon>
        <taxon>Eleutherozoa</taxon>
        <taxon>Echinozoa</taxon>
        <taxon>Echinoidea</taxon>
        <taxon>Euechinoidea</taxon>
        <taxon>Echinacea</taxon>
        <taxon>Camarodonta</taxon>
        <taxon>Echinidea</taxon>
        <taxon>Strongylocentrotidae</taxon>
        <taxon>Strongylocentrotus</taxon>
    </lineage>
</organism>
<dbReference type="GO" id="GO:0005615">
    <property type="term" value="C:extracellular space"/>
    <property type="evidence" value="ECO:0000318"/>
    <property type="project" value="GO_Central"/>
</dbReference>
<reference evidence="3" key="1">
    <citation type="submission" date="2015-02" db="EMBL/GenBank/DDBJ databases">
        <title>Genome sequencing for Strongylocentrotus purpuratus.</title>
        <authorList>
            <person name="Murali S."/>
            <person name="Liu Y."/>
            <person name="Vee V."/>
            <person name="English A."/>
            <person name="Wang M."/>
            <person name="Skinner E."/>
            <person name="Han Y."/>
            <person name="Muzny D.M."/>
            <person name="Worley K.C."/>
            <person name="Gibbs R.A."/>
        </authorList>
    </citation>
    <scope>NUCLEOTIDE SEQUENCE</scope>
</reference>
<dbReference type="GO" id="GO:0045766">
    <property type="term" value="P:positive regulation of angiogenesis"/>
    <property type="evidence" value="ECO:0000318"/>
    <property type="project" value="GO_Central"/>
</dbReference>
<dbReference type="PROSITE" id="PS51257">
    <property type="entry name" value="PROKAR_LIPOPROTEIN"/>
    <property type="match status" value="1"/>
</dbReference>
<evidence type="ECO:0000313" key="3">
    <source>
        <dbReference type="Proteomes" id="UP000007110"/>
    </source>
</evidence>
<dbReference type="FunCoup" id="A0A7M7RG56">
    <property type="interactions" value="903"/>
</dbReference>
<feature type="signal peptide" evidence="1">
    <location>
        <begin position="1"/>
        <end position="22"/>
    </location>
</feature>
<keyword evidence="3" id="KW-1185">Reference proteome</keyword>
<dbReference type="RefSeq" id="XP_789857.2">
    <property type="nucleotide sequence ID" value="XM_784764.5"/>
</dbReference>
<evidence type="ECO:0008006" key="4">
    <source>
        <dbReference type="Google" id="ProtNLM"/>
    </source>
</evidence>
<dbReference type="AlphaFoldDB" id="A0A7M7RG56"/>
<dbReference type="InterPro" id="IPR018887">
    <property type="entry name" value="MYDGF"/>
</dbReference>
<dbReference type="InParanoid" id="A0A7M7RG56"/>
<dbReference type="PANTHER" id="PTHR31230:SF1">
    <property type="entry name" value="MYELOID-DERIVED GROWTH FACTOR"/>
    <property type="match status" value="1"/>
</dbReference>
<dbReference type="OrthoDB" id="10061830at2759"/>
<name>A0A7M7RG56_STRPU</name>